<dbReference type="EMBL" id="JAJNOC010000001">
    <property type="protein sequence ID" value="MCD2515431.1"/>
    <property type="molecule type" value="Genomic_DNA"/>
</dbReference>
<comment type="subcellular location">
    <subcellularLocation>
        <location evidence="1">Membrane</location>
        <topology evidence="1">Multi-pass membrane protein</topology>
    </subcellularLocation>
</comment>
<feature type="transmembrane region" description="Helical" evidence="5">
    <location>
        <begin position="255"/>
        <end position="275"/>
    </location>
</feature>
<feature type="transmembrane region" description="Helical" evidence="5">
    <location>
        <begin position="374"/>
        <end position="396"/>
    </location>
</feature>
<evidence type="ECO:0000256" key="4">
    <source>
        <dbReference type="ARBA" id="ARBA00023136"/>
    </source>
</evidence>
<dbReference type="InterPro" id="IPR050382">
    <property type="entry name" value="MFS_Na/Anion_cotransporter"/>
</dbReference>
<dbReference type="InterPro" id="IPR011701">
    <property type="entry name" value="MFS"/>
</dbReference>
<reference evidence="7" key="1">
    <citation type="submission" date="2021-11" db="EMBL/GenBank/DDBJ databases">
        <title>The complete genome of Massilia sp sp. G4R7.</title>
        <authorList>
            <person name="Liu L."/>
            <person name="Yue J."/>
            <person name="Yuan J."/>
            <person name="Yang F."/>
            <person name="Li L."/>
        </authorList>
    </citation>
    <scope>NUCLEOTIDE SEQUENCE</scope>
    <source>
        <strain evidence="7">G4R7</strain>
    </source>
</reference>
<evidence type="ECO:0000256" key="3">
    <source>
        <dbReference type="ARBA" id="ARBA00022989"/>
    </source>
</evidence>
<dbReference type="PANTHER" id="PTHR11662:SF285">
    <property type="entry name" value="HEXURONATE TRANSPORTER"/>
    <property type="match status" value="1"/>
</dbReference>
<keyword evidence="4 5" id="KW-0472">Membrane</keyword>
<dbReference type="SUPFAM" id="SSF103473">
    <property type="entry name" value="MFS general substrate transporter"/>
    <property type="match status" value="1"/>
</dbReference>
<dbReference type="CDD" id="cd17319">
    <property type="entry name" value="MFS_ExuT_GudP_like"/>
    <property type="match status" value="1"/>
</dbReference>
<proteinExistence type="predicted"/>
<dbReference type="InterPro" id="IPR020846">
    <property type="entry name" value="MFS_dom"/>
</dbReference>
<name>A0ABS8Q380_9BURK</name>
<feature type="transmembrane region" description="Helical" evidence="5">
    <location>
        <begin position="214"/>
        <end position="235"/>
    </location>
</feature>
<feature type="transmembrane region" description="Helical" evidence="5">
    <location>
        <begin position="342"/>
        <end position="362"/>
    </location>
</feature>
<feature type="transmembrane region" description="Helical" evidence="5">
    <location>
        <begin position="287"/>
        <end position="307"/>
    </location>
</feature>
<comment type="caution">
    <text evidence="7">The sequence shown here is derived from an EMBL/GenBank/DDBJ whole genome shotgun (WGS) entry which is preliminary data.</text>
</comment>
<dbReference type="RefSeq" id="WP_231056738.1">
    <property type="nucleotide sequence ID" value="NZ_JAJNOC010000001.1"/>
</dbReference>
<feature type="transmembrane region" description="Helical" evidence="5">
    <location>
        <begin position="137"/>
        <end position="162"/>
    </location>
</feature>
<evidence type="ECO:0000256" key="5">
    <source>
        <dbReference type="SAM" id="Phobius"/>
    </source>
</evidence>
<evidence type="ECO:0000313" key="8">
    <source>
        <dbReference type="Proteomes" id="UP001179361"/>
    </source>
</evidence>
<evidence type="ECO:0000313" key="7">
    <source>
        <dbReference type="EMBL" id="MCD2515431.1"/>
    </source>
</evidence>
<evidence type="ECO:0000259" key="6">
    <source>
        <dbReference type="PROSITE" id="PS50850"/>
    </source>
</evidence>
<keyword evidence="2 5" id="KW-0812">Transmembrane</keyword>
<evidence type="ECO:0000256" key="1">
    <source>
        <dbReference type="ARBA" id="ARBA00004141"/>
    </source>
</evidence>
<sequence length="412" mass="43794">MTDAFQPSRWRWFILALLFASTILNYVDRQTLSILAASIQGELGMTDGDYARIVQVFLFTYTLAYLGAGWVTDRLGTKLSLALFVGWWSLANMLTGLVQNVFQLGAARAALGLGEAGNYTAGPKAVSEHFPPAERGFAVGVYTAGAMIGATIAPPLIAWLALAHSWRAAFVITGAAGFVWIAAWFWVYRSAKAPAAGAQVSSYPWSRVLRDRTVWGLAGARMVADPVWYFYLFWLPKYMGDQYGMGLVQVAQFAWIVYLAADFGSIGGGLLSGALVRRGIDAQRSRLLALSVAAVLGPMGMFIAGGVGFGAMLALAAVVTFAHMVFQVNLTSLVVDRYPGHGVATVFGVIAAGSGVGGMLSTQVVGQLVGTTGYAPLFVMMGCLYPVACGLAWWAVSGKRAQPKGQALGQQA</sequence>
<keyword evidence="8" id="KW-1185">Reference proteome</keyword>
<organism evidence="7 8">
    <name type="scientific">Massilia phyllostachyos</name>
    <dbReference type="NCBI Taxonomy" id="2898585"/>
    <lineage>
        <taxon>Bacteria</taxon>
        <taxon>Pseudomonadati</taxon>
        <taxon>Pseudomonadota</taxon>
        <taxon>Betaproteobacteria</taxon>
        <taxon>Burkholderiales</taxon>
        <taxon>Oxalobacteraceae</taxon>
        <taxon>Telluria group</taxon>
        <taxon>Massilia</taxon>
    </lineage>
</organism>
<dbReference type="Proteomes" id="UP001179361">
    <property type="component" value="Unassembled WGS sequence"/>
</dbReference>
<feature type="transmembrane region" description="Helical" evidence="5">
    <location>
        <begin position="53"/>
        <end position="71"/>
    </location>
</feature>
<keyword evidence="3 5" id="KW-1133">Transmembrane helix</keyword>
<dbReference type="PANTHER" id="PTHR11662">
    <property type="entry name" value="SOLUTE CARRIER FAMILY 17"/>
    <property type="match status" value="1"/>
</dbReference>
<dbReference type="PROSITE" id="PS50850">
    <property type="entry name" value="MFS"/>
    <property type="match status" value="1"/>
</dbReference>
<accession>A0ABS8Q380</accession>
<dbReference type="InterPro" id="IPR036259">
    <property type="entry name" value="MFS_trans_sf"/>
</dbReference>
<feature type="transmembrane region" description="Helical" evidence="5">
    <location>
        <begin position="168"/>
        <end position="187"/>
    </location>
</feature>
<protein>
    <submittedName>
        <fullName evidence="7">MFS transporter</fullName>
    </submittedName>
</protein>
<dbReference type="Pfam" id="PF07690">
    <property type="entry name" value="MFS_1"/>
    <property type="match status" value="1"/>
</dbReference>
<feature type="transmembrane region" description="Helical" evidence="5">
    <location>
        <begin position="313"/>
        <end position="335"/>
    </location>
</feature>
<feature type="domain" description="Major facilitator superfamily (MFS) profile" evidence="6">
    <location>
        <begin position="14"/>
        <end position="400"/>
    </location>
</feature>
<dbReference type="Gene3D" id="1.20.1250.20">
    <property type="entry name" value="MFS general substrate transporter like domains"/>
    <property type="match status" value="2"/>
</dbReference>
<evidence type="ECO:0000256" key="2">
    <source>
        <dbReference type="ARBA" id="ARBA00022692"/>
    </source>
</evidence>
<gene>
    <name evidence="7" type="ORF">LQ564_03790</name>
</gene>